<dbReference type="RefSeq" id="WP_290298371.1">
    <property type="nucleotide sequence ID" value="NZ_JAUFQR010000001.1"/>
</dbReference>
<accession>A0ABV7XZD4</accession>
<dbReference type="EMBL" id="JBHRYO010000002">
    <property type="protein sequence ID" value="MFC3757285.1"/>
    <property type="molecule type" value="Genomic_DNA"/>
</dbReference>
<gene>
    <name evidence="1" type="ORF">ACFONJ_15010</name>
</gene>
<evidence type="ECO:0000313" key="1">
    <source>
        <dbReference type="EMBL" id="MFC3757285.1"/>
    </source>
</evidence>
<sequence>MRLEASEWFRTIGFDKNSIYIEGRKENKSKLDQYKKDIIGIDLDSLQRKYSE</sequence>
<proteinExistence type="predicted"/>
<protein>
    <submittedName>
        <fullName evidence="1">Uncharacterized protein</fullName>
    </submittedName>
</protein>
<keyword evidence="2" id="KW-1185">Reference proteome</keyword>
<name>A0ABV7XZD4_9FLAO</name>
<comment type="caution">
    <text evidence="1">The sequence shown here is derived from an EMBL/GenBank/DDBJ whole genome shotgun (WGS) entry which is preliminary data.</text>
</comment>
<organism evidence="1 2">
    <name type="scientific">Chryseobacterium tructae</name>
    <dbReference type="NCBI Taxonomy" id="1037380"/>
    <lineage>
        <taxon>Bacteria</taxon>
        <taxon>Pseudomonadati</taxon>
        <taxon>Bacteroidota</taxon>
        <taxon>Flavobacteriia</taxon>
        <taxon>Flavobacteriales</taxon>
        <taxon>Weeksellaceae</taxon>
        <taxon>Chryseobacterium group</taxon>
        <taxon>Chryseobacterium</taxon>
    </lineage>
</organism>
<dbReference type="Proteomes" id="UP001595735">
    <property type="component" value="Unassembled WGS sequence"/>
</dbReference>
<reference evidence="2" key="1">
    <citation type="journal article" date="2019" name="Int. J. Syst. Evol. Microbiol.">
        <title>The Global Catalogue of Microorganisms (GCM) 10K type strain sequencing project: providing services to taxonomists for standard genome sequencing and annotation.</title>
        <authorList>
            <consortium name="The Broad Institute Genomics Platform"/>
            <consortium name="The Broad Institute Genome Sequencing Center for Infectious Disease"/>
            <person name="Wu L."/>
            <person name="Ma J."/>
        </authorList>
    </citation>
    <scope>NUCLEOTIDE SEQUENCE [LARGE SCALE GENOMIC DNA]</scope>
    <source>
        <strain evidence="2">CECT 7798</strain>
    </source>
</reference>
<evidence type="ECO:0000313" key="2">
    <source>
        <dbReference type="Proteomes" id="UP001595735"/>
    </source>
</evidence>